<dbReference type="InterPro" id="IPR002901">
    <property type="entry name" value="MGlyc_endo_b_GlcNAc-like_dom"/>
</dbReference>
<keyword evidence="1" id="KW-1133">Transmembrane helix</keyword>
<dbReference type="EMBL" id="UOEX01000364">
    <property type="protein sequence ID" value="VAW41021.1"/>
    <property type="molecule type" value="Genomic_DNA"/>
</dbReference>
<dbReference type="InterPro" id="IPR053195">
    <property type="entry name" value="Bax-like"/>
</dbReference>
<dbReference type="GO" id="GO:0004040">
    <property type="term" value="F:amidase activity"/>
    <property type="evidence" value="ECO:0007669"/>
    <property type="project" value="InterPro"/>
</dbReference>
<evidence type="ECO:0000259" key="2">
    <source>
        <dbReference type="Pfam" id="PF01832"/>
    </source>
</evidence>
<dbReference type="Pfam" id="PF01832">
    <property type="entry name" value="Glucosaminidase"/>
    <property type="match status" value="1"/>
</dbReference>
<dbReference type="AlphaFoldDB" id="A0A3B0VDN4"/>
<organism evidence="3">
    <name type="scientific">hydrothermal vent metagenome</name>
    <dbReference type="NCBI Taxonomy" id="652676"/>
    <lineage>
        <taxon>unclassified sequences</taxon>
        <taxon>metagenomes</taxon>
        <taxon>ecological metagenomes</taxon>
    </lineage>
</organism>
<accession>A0A3B0VDN4</accession>
<evidence type="ECO:0000313" key="3">
    <source>
        <dbReference type="EMBL" id="VAW41021.1"/>
    </source>
</evidence>
<keyword evidence="1" id="KW-0472">Membrane</keyword>
<gene>
    <name evidence="3" type="ORF">MNBD_DELTA03-1047</name>
</gene>
<dbReference type="PANTHER" id="PTHR40572">
    <property type="entry name" value="PROTEIN BAX"/>
    <property type="match status" value="1"/>
</dbReference>
<evidence type="ECO:0000256" key="1">
    <source>
        <dbReference type="SAM" id="Phobius"/>
    </source>
</evidence>
<dbReference type="PANTHER" id="PTHR40572:SF1">
    <property type="entry name" value="PROTEIN BAX"/>
    <property type="match status" value="1"/>
</dbReference>
<protein>
    <submittedName>
        <fullName evidence="3">Bax protein</fullName>
    </submittedName>
</protein>
<feature type="transmembrane region" description="Helical" evidence="1">
    <location>
        <begin position="12"/>
        <end position="33"/>
    </location>
</feature>
<name>A0A3B0VDN4_9ZZZZ</name>
<dbReference type="Gene3D" id="1.10.530.10">
    <property type="match status" value="1"/>
</dbReference>
<reference evidence="3" key="1">
    <citation type="submission" date="2018-06" db="EMBL/GenBank/DDBJ databases">
        <authorList>
            <person name="Zhirakovskaya E."/>
        </authorList>
    </citation>
    <scope>NUCLEOTIDE SEQUENCE</scope>
</reference>
<feature type="domain" description="Mannosyl-glycoprotein endo-beta-N-acetylglucosamidase-like" evidence="2">
    <location>
        <begin position="181"/>
        <end position="304"/>
    </location>
</feature>
<keyword evidence="1" id="KW-0812">Transmembrane</keyword>
<sequence>MPEPAEQTTTAIVQGLLTALAAAGFFTLLFWAVPRFVHLPIKPEREGLCAALQCKEIEVNSAAQLLNTLHRYGLLPLERGPVAAILFDGYPADLRATVKFKERKQVFINTLLPSALIIREEIKQDSRLLNKLKNALGGDINIDLTHEYQAWRPKVSLEAAQRILQLTKKYKTNYLIELRHRVRPVPISLILAQGGIESAWGTSRFAVEGNNIFGIWTWDKNIPGMIPGNREKGKKHRVRIFSSLLDSVREFCLILNCQPAYRRFRNIRRQTNNPLDLAAGLLNYSARRWAYVRSIQQVIRKNNLRQYDKMELTPRRIHL</sequence>
<proteinExistence type="predicted"/>